<dbReference type="OrthoDB" id="438224at2759"/>
<organism evidence="2 3">
    <name type="scientific">Aureobasidium subglaciale (strain EXF-2481)</name>
    <name type="common">Aureobasidium pullulans var. subglaciale</name>
    <dbReference type="NCBI Taxonomy" id="1043005"/>
    <lineage>
        <taxon>Eukaryota</taxon>
        <taxon>Fungi</taxon>
        <taxon>Dikarya</taxon>
        <taxon>Ascomycota</taxon>
        <taxon>Pezizomycotina</taxon>
        <taxon>Dothideomycetes</taxon>
        <taxon>Dothideomycetidae</taxon>
        <taxon>Dothideales</taxon>
        <taxon>Saccotheciaceae</taxon>
        <taxon>Aureobasidium</taxon>
    </lineage>
</organism>
<sequence>MSHPYVTSQAVPGSANGSTTISDILKRQLTPEQSYLPVGATAPFTIFLELLPSDGNGIFLHNGNPSYQVLDPDSEGKAFETRGLPTGYHIEYRITEHDDTPTKRDIEIYGHPSGYYFKSFLKFGAHLAALMKEDLQGCNCDLCQQWHRKAPIDAAIRVGLPRVPGGAMAAAINITVDQQIYFAAIRITQDRPIQQAVAALELAGDVEDTEQAVAHMGMARMVDGLPDFQKKAIDDLIAWMRGYLV</sequence>
<name>A0A074Y1H0_AURSE</name>
<dbReference type="Proteomes" id="UP000030641">
    <property type="component" value="Unassembled WGS sequence"/>
</dbReference>
<dbReference type="InterPro" id="IPR031915">
    <property type="entry name" value="Clr2_N"/>
</dbReference>
<feature type="domain" description="Cryptic loci regulator 2 N-terminal" evidence="1">
    <location>
        <begin position="83"/>
        <end position="143"/>
    </location>
</feature>
<keyword evidence="3" id="KW-1185">Reference proteome</keyword>
<gene>
    <name evidence="2" type="ORF">AUEXF2481DRAFT_32956</name>
</gene>
<dbReference type="GeneID" id="25364750"/>
<evidence type="ECO:0000313" key="3">
    <source>
        <dbReference type="Proteomes" id="UP000030641"/>
    </source>
</evidence>
<proteinExistence type="predicted"/>
<dbReference type="Pfam" id="PF16761">
    <property type="entry name" value="Clr2_transil"/>
    <property type="match status" value="1"/>
</dbReference>
<dbReference type="EMBL" id="KL584777">
    <property type="protein sequence ID" value="KEQ91575.1"/>
    <property type="molecule type" value="Genomic_DNA"/>
</dbReference>
<reference evidence="2 3" key="1">
    <citation type="journal article" date="2014" name="BMC Genomics">
        <title>Genome sequencing of four Aureobasidium pullulans varieties: biotechnological potential, stress tolerance, and description of new species.</title>
        <authorList>
            <person name="Gostin Ar C."/>
            <person name="Ohm R.A."/>
            <person name="Kogej T."/>
            <person name="Sonjak S."/>
            <person name="Turk M."/>
            <person name="Zajc J."/>
            <person name="Zalar P."/>
            <person name="Grube M."/>
            <person name="Sun H."/>
            <person name="Han J."/>
            <person name="Sharma A."/>
            <person name="Chiniquy J."/>
            <person name="Ngan C.Y."/>
            <person name="Lipzen A."/>
            <person name="Barry K."/>
            <person name="Grigoriev I.V."/>
            <person name="Gunde-Cimerman N."/>
        </authorList>
    </citation>
    <scope>NUCLEOTIDE SEQUENCE [LARGE SCALE GENOMIC DNA]</scope>
    <source>
        <strain evidence="2 3">EXF-2481</strain>
    </source>
</reference>
<dbReference type="InParanoid" id="A0A074Y1H0"/>
<dbReference type="RefSeq" id="XP_013340029.1">
    <property type="nucleotide sequence ID" value="XM_013484575.1"/>
</dbReference>
<protein>
    <recommendedName>
        <fullName evidence="1">Cryptic loci regulator 2 N-terminal domain-containing protein</fullName>
    </recommendedName>
</protein>
<evidence type="ECO:0000259" key="1">
    <source>
        <dbReference type="Pfam" id="PF16761"/>
    </source>
</evidence>
<dbReference type="HOGENOM" id="CLU_1272056_0_0_1"/>
<accession>A0A074Y1H0</accession>
<dbReference type="AlphaFoldDB" id="A0A074Y1H0"/>
<evidence type="ECO:0000313" key="2">
    <source>
        <dbReference type="EMBL" id="KEQ91575.1"/>
    </source>
</evidence>